<keyword evidence="2" id="KW-0732">Signal</keyword>
<proteinExistence type="evidence at transcript level"/>
<name>A0A0K8RL35_IXORI</name>
<feature type="compositionally biased region" description="Low complexity" evidence="1">
    <location>
        <begin position="36"/>
        <end position="71"/>
    </location>
</feature>
<feature type="chain" id="PRO_5005518537" evidence="2">
    <location>
        <begin position="22"/>
        <end position="172"/>
    </location>
</feature>
<accession>A0A0K8RL35</accession>
<feature type="signal peptide" evidence="2">
    <location>
        <begin position="1"/>
        <end position="21"/>
    </location>
</feature>
<evidence type="ECO:0000256" key="1">
    <source>
        <dbReference type="SAM" id="MobiDB-lite"/>
    </source>
</evidence>
<organism evidence="3">
    <name type="scientific">Ixodes ricinus</name>
    <name type="common">Common tick</name>
    <name type="synonym">Acarus ricinus</name>
    <dbReference type="NCBI Taxonomy" id="34613"/>
    <lineage>
        <taxon>Eukaryota</taxon>
        <taxon>Metazoa</taxon>
        <taxon>Ecdysozoa</taxon>
        <taxon>Arthropoda</taxon>
        <taxon>Chelicerata</taxon>
        <taxon>Arachnida</taxon>
        <taxon>Acari</taxon>
        <taxon>Parasitiformes</taxon>
        <taxon>Ixodida</taxon>
        <taxon>Ixodoidea</taxon>
        <taxon>Ixodidae</taxon>
        <taxon>Ixodinae</taxon>
        <taxon>Ixodes</taxon>
    </lineage>
</organism>
<evidence type="ECO:0000313" key="3">
    <source>
        <dbReference type="EMBL" id="JAA71810.1"/>
    </source>
</evidence>
<feature type="region of interest" description="Disordered" evidence="1">
    <location>
        <begin position="23"/>
        <end position="75"/>
    </location>
</feature>
<evidence type="ECO:0000256" key="2">
    <source>
        <dbReference type="SAM" id="SignalP"/>
    </source>
</evidence>
<reference evidence="3" key="1">
    <citation type="submission" date="2012-12" db="EMBL/GenBank/DDBJ databases">
        <title>Identification and characterization of a phenylalanine ammonia-lyase gene family in Isatis indigotica Fort.</title>
        <authorList>
            <person name="Liu Q."/>
            <person name="Chen J."/>
            <person name="Zhou X."/>
            <person name="Di P."/>
            <person name="Xiao Y."/>
            <person name="Xuan H."/>
            <person name="Zhang L."/>
            <person name="Chen W."/>
        </authorList>
    </citation>
    <scope>NUCLEOTIDE SEQUENCE</scope>
    <source>
        <tissue evidence="3">Salivary gland</tissue>
    </source>
</reference>
<sequence>MDIRWTLAYFSFSVLLVLGEAQKSSEPATPKQAKVQKTPQSSKSAAAKTKQAAPNKTPASAPTSPSTAPSTDPEICELSKKGSEFALQSLQCTLQHLPETIADKWKDHMTTKKKNESDLLTEICVAKDKNEDPEFMKTFSDDEKGMVNDTSILCRIRHTAPSECKVLQSVVA</sequence>
<dbReference type="AlphaFoldDB" id="A0A0K8RL35"/>
<dbReference type="EMBL" id="GADI01001998">
    <property type="protein sequence ID" value="JAA71810.1"/>
    <property type="molecule type" value="mRNA"/>
</dbReference>
<protein>
    <submittedName>
        <fullName evidence="3">Putative isac anti-complement</fullName>
    </submittedName>
</protein>